<comment type="caution">
    <text evidence="2">The sequence shown here is derived from an EMBL/GenBank/DDBJ whole genome shotgun (WGS) entry which is preliminary data.</text>
</comment>
<evidence type="ECO:0000256" key="1">
    <source>
        <dbReference type="SAM" id="MobiDB-lite"/>
    </source>
</evidence>
<name>A0A401TUM2_CHIPU</name>
<reference evidence="2 3" key="1">
    <citation type="journal article" date="2018" name="Nat. Ecol. Evol.">
        <title>Shark genomes provide insights into elasmobranch evolution and the origin of vertebrates.</title>
        <authorList>
            <person name="Hara Y"/>
            <person name="Yamaguchi K"/>
            <person name="Onimaru K"/>
            <person name="Kadota M"/>
            <person name="Koyanagi M"/>
            <person name="Keeley SD"/>
            <person name="Tatsumi K"/>
            <person name="Tanaka K"/>
            <person name="Motone F"/>
            <person name="Kageyama Y"/>
            <person name="Nozu R"/>
            <person name="Adachi N"/>
            <person name="Nishimura O"/>
            <person name="Nakagawa R"/>
            <person name="Tanegashima C"/>
            <person name="Kiyatake I"/>
            <person name="Matsumoto R"/>
            <person name="Murakumo K"/>
            <person name="Nishida K"/>
            <person name="Terakita A"/>
            <person name="Kuratani S"/>
            <person name="Sato K"/>
            <person name="Hyodo S Kuraku.S."/>
        </authorList>
    </citation>
    <scope>NUCLEOTIDE SEQUENCE [LARGE SCALE GENOMIC DNA]</scope>
</reference>
<gene>
    <name evidence="2" type="ORF">chiPu_0030327</name>
</gene>
<feature type="region of interest" description="Disordered" evidence="1">
    <location>
        <begin position="1"/>
        <end position="73"/>
    </location>
</feature>
<dbReference type="EMBL" id="BEZZ01180257">
    <property type="protein sequence ID" value="GCC46327.1"/>
    <property type="molecule type" value="Genomic_DNA"/>
</dbReference>
<keyword evidence="3" id="KW-1185">Reference proteome</keyword>
<sequence>RGGKGRGGEGRGGGSDRGGRGGRGPVTFPVDQAADHHHGEGSGPRSAGLRGELGGVDSVGDDRDGVGAERGPQHGVLLAGVGDAHHVVGVAQRHGQQLVGQHRADVSEAEQRVVREDGAQAQRARVEERVVRERREGAVRVHQRDALAHQHPAHQRQAVEERTGRRLVVHDPQRQVVDLEAVAEVADPAAGAVRVAQHDHLVAPLDQALRQLVDVALHPAHVRVEEVRHHAHPVFAAARRRRRGGGSRGRQH</sequence>
<evidence type="ECO:0000313" key="3">
    <source>
        <dbReference type="Proteomes" id="UP000287033"/>
    </source>
</evidence>
<feature type="non-terminal residue" evidence="2">
    <location>
        <position position="1"/>
    </location>
</feature>
<dbReference type="Proteomes" id="UP000287033">
    <property type="component" value="Unassembled WGS sequence"/>
</dbReference>
<proteinExistence type="predicted"/>
<protein>
    <submittedName>
        <fullName evidence="2">Uncharacterized protein</fullName>
    </submittedName>
</protein>
<feature type="compositionally biased region" description="Gly residues" evidence="1">
    <location>
        <begin position="10"/>
        <end position="24"/>
    </location>
</feature>
<accession>A0A401TUM2</accession>
<feature type="non-terminal residue" evidence="2">
    <location>
        <position position="252"/>
    </location>
</feature>
<dbReference type="AlphaFoldDB" id="A0A401TUM2"/>
<evidence type="ECO:0000313" key="2">
    <source>
        <dbReference type="EMBL" id="GCC46327.1"/>
    </source>
</evidence>
<organism evidence="2 3">
    <name type="scientific">Chiloscyllium punctatum</name>
    <name type="common">Brownbanded bambooshark</name>
    <name type="synonym">Hemiscyllium punctatum</name>
    <dbReference type="NCBI Taxonomy" id="137246"/>
    <lineage>
        <taxon>Eukaryota</taxon>
        <taxon>Metazoa</taxon>
        <taxon>Chordata</taxon>
        <taxon>Craniata</taxon>
        <taxon>Vertebrata</taxon>
        <taxon>Chondrichthyes</taxon>
        <taxon>Elasmobranchii</taxon>
        <taxon>Galeomorphii</taxon>
        <taxon>Galeoidea</taxon>
        <taxon>Orectolobiformes</taxon>
        <taxon>Hemiscylliidae</taxon>
        <taxon>Chiloscyllium</taxon>
    </lineage>
</organism>